<organism evidence="2 3">
    <name type="scientific">Pseudidiomarina aestuarii</name>
    <dbReference type="NCBI Taxonomy" id="624146"/>
    <lineage>
        <taxon>Bacteria</taxon>
        <taxon>Pseudomonadati</taxon>
        <taxon>Pseudomonadota</taxon>
        <taxon>Gammaproteobacteria</taxon>
        <taxon>Alteromonadales</taxon>
        <taxon>Idiomarinaceae</taxon>
        <taxon>Pseudidiomarina</taxon>
    </lineage>
</organism>
<comment type="caution">
    <text evidence="2">The sequence shown here is derived from an EMBL/GenBank/DDBJ whole genome shotgun (WGS) entry which is preliminary data.</text>
</comment>
<evidence type="ECO:0000313" key="2">
    <source>
        <dbReference type="EMBL" id="RUO41712.1"/>
    </source>
</evidence>
<keyword evidence="3" id="KW-1185">Reference proteome</keyword>
<dbReference type="InterPro" id="IPR021367">
    <property type="entry name" value="DUF2982"/>
</dbReference>
<evidence type="ECO:0000256" key="1">
    <source>
        <dbReference type="SAM" id="Phobius"/>
    </source>
</evidence>
<keyword evidence="1" id="KW-1133">Transmembrane helix</keyword>
<feature type="transmembrane region" description="Helical" evidence="1">
    <location>
        <begin position="20"/>
        <end position="40"/>
    </location>
</feature>
<protein>
    <submittedName>
        <fullName evidence="2">DUF2982 domain-containing protein</fullName>
    </submittedName>
</protein>
<dbReference type="Proteomes" id="UP000287766">
    <property type="component" value="Unassembled WGS sequence"/>
</dbReference>
<sequence length="229" mass="26418">MSTPSPLQRNISPAARQNALTFCLLGVLIFAVAMFCWLVEAPLAPAAFGLLWIASAVLLFLGIAKLLEPETSLIITPADITYSHRRGQWTLPWEAITRFDAPRVQRGLNLEDLPYLGFRLEDIEVLLQRISPRLMSHVIVEQRHLLALGLRYERPDLRDYSQYYDIPERFIGRSGREYKGLQAMFAVRSQQLRELLGYDIFIHASALDRPLDEFIQYLRQLQSSRQQYL</sequence>
<dbReference type="AlphaFoldDB" id="A0A7Z6ZUM1"/>
<proteinExistence type="predicted"/>
<accession>A0A7Z6ZUM1</accession>
<gene>
    <name evidence="2" type="ORF">CWE22_06015</name>
</gene>
<evidence type="ECO:0000313" key="3">
    <source>
        <dbReference type="Proteomes" id="UP000287766"/>
    </source>
</evidence>
<dbReference type="EMBL" id="PIPR01000001">
    <property type="protein sequence ID" value="RUO41712.1"/>
    <property type="molecule type" value="Genomic_DNA"/>
</dbReference>
<name>A0A7Z6ZUM1_9GAMM</name>
<keyword evidence="1" id="KW-0472">Membrane</keyword>
<dbReference type="Pfam" id="PF11201">
    <property type="entry name" value="DUF2982"/>
    <property type="match status" value="1"/>
</dbReference>
<dbReference type="RefSeq" id="WP_169930445.1">
    <property type="nucleotide sequence ID" value="NZ_PIPR01000001.1"/>
</dbReference>
<reference evidence="3" key="1">
    <citation type="journal article" date="2018" name="Front. Microbiol.">
        <title>Genome-Based Analysis Reveals the Taxonomy and Diversity of the Family Idiomarinaceae.</title>
        <authorList>
            <person name="Liu Y."/>
            <person name="Lai Q."/>
            <person name="Shao Z."/>
        </authorList>
    </citation>
    <scope>NUCLEOTIDE SEQUENCE [LARGE SCALE GENOMIC DNA]</scope>
    <source>
        <strain evidence="3">KYW314</strain>
    </source>
</reference>
<feature type="transmembrane region" description="Helical" evidence="1">
    <location>
        <begin position="46"/>
        <end position="67"/>
    </location>
</feature>
<keyword evidence="1" id="KW-0812">Transmembrane</keyword>